<feature type="compositionally biased region" description="Pro residues" evidence="1">
    <location>
        <begin position="1"/>
        <end position="15"/>
    </location>
</feature>
<evidence type="ECO:0000256" key="2">
    <source>
        <dbReference type="SAM" id="Phobius"/>
    </source>
</evidence>
<dbReference type="RefSeq" id="WP_179389902.1">
    <property type="nucleotide sequence ID" value="NZ_JACBYQ010000002.1"/>
</dbReference>
<dbReference type="InterPro" id="IPR027381">
    <property type="entry name" value="LytR/CpsA/Psr_C"/>
</dbReference>
<feature type="compositionally biased region" description="Basic and acidic residues" evidence="1">
    <location>
        <begin position="38"/>
        <end position="47"/>
    </location>
</feature>
<organism evidence="4 5">
    <name type="scientific">Psychromicrobium silvestre</name>
    <dbReference type="NCBI Taxonomy" id="1645614"/>
    <lineage>
        <taxon>Bacteria</taxon>
        <taxon>Bacillati</taxon>
        <taxon>Actinomycetota</taxon>
        <taxon>Actinomycetes</taxon>
        <taxon>Micrococcales</taxon>
        <taxon>Micrococcaceae</taxon>
        <taxon>Psychromicrobium</taxon>
    </lineage>
</organism>
<accession>A0A7Y9S8Q5</accession>
<evidence type="ECO:0000259" key="3">
    <source>
        <dbReference type="Pfam" id="PF13399"/>
    </source>
</evidence>
<evidence type="ECO:0000256" key="1">
    <source>
        <dbReference type="SAM" id="MobiDB-lite"/>
    </source>
</evidence>
<feature type="compositionally biased region" description="Basic and acidic residues" evidence="1">
    <location>
        <begin position="16"/>
        <end position="31"/>
    </location>
</feature>
<reference evidence="4 5" key="1">
    <citation type="submission" date="2020-07" db="EMBL/GenBank/DDBJ databases">
        <title>Sequencing the genomes of 1000 actinobacteria strains.</title>
        <authorList>
            <person name="Klenk H.-P."/>
        </authorList>
    </citation>
    <scope>NUCLEOTIDE SEQUENCE [LARGE SCALE GENOMIC DNA]</scope>
    <source>
        <strain evidence="4 5">DSM 102047</strain>
    </source>
</reference>
<name>A0A7Y9S8Q5_9MICC</name>
<dbReference type="Proteomes" id="UP000521748">
    <property type="component" value="Unassembled WGS sequence"/>
</dbReference>
<feature type="transmembrane region" description="Helical" evidence="2">
    <location>
        <begin position="88"/>
        <end position="112"/>
    </location>
</feature>
<dbReference type="AlphaFoldDB" id="A0A7Y9S8Q5"/>
<dbReference type="EMBL" id="JACBYQ010000002">
    <property type="protein sequence ID" value="NYE96216.1"/>
    <property type="molecule type" value="Genomic_DNA"/>
</dbReference>
<gene>
    <name evidence="4" type="ORF">FHU41_002466</name>
</gene>
<keyword evidence="5" id="KW-1185">Reference proteome</keyword>
<feature type="region of interest" description="Disordered" evidence="1">
    <location>
        <begin position="1"/>
        <end position="55"/>
    </location>
</feature>
<sequence>MTEPRPPQIIPPRPPLEPRKLSRERQREERRRRAATARAERAQRSGEHLFSGTPGAEYHGHRVVVADDLETVFSEDEQVERARQKWHLLHRITISFLAVVLVVAVVLALLIWRGVIKLPSPASSAAATTSCPSGTFEYLDNLSITVNVFNSTLRTGLAASVAAELKKRGYQVGTIGDGKIIGSGAAVIVSGSAGEAAAFNLQRNLPNTEYQHDGRSDNSVDVYLSSGFSALTKAEKVDHTAGKLSCRKPSATPSGK</sequence>
<keyword evidence="2" id="KW-0812">Transmembrane</keyword>
<dbReference type="Pfam" id="PF13399">
    <property type="entry name" value="LytR_C"/>
    <property type="match status" value="1"/>
</dbReference>
<comment type="caution">
    <text evidence="4">The sequence shown here is derived from an EMBL/GenBank/DDBJ whole genome shotgun (WGS) entry which is preliminary data.</text>
</comment>
<protein>
    <recommendedName>
        <fullName evidence="3">LytR/CpsA/Psr regulator C-terminal domain-containing protein</fullName>
    </recommendedName>
</protein>
<keyword evidence="2" id="KW-0472">Membrane</keyword>
<evidence type="ECO:0000313" key="5">
    <source>
        <dbReference type="Proteomes" id="UP000521748"/>
    </source>
</evidence>
<keyword evidence="2" id="KW-1133">Transmembrane helix</keyword>
<evidence type="ECO:0000313" key="4">
    <source>
        <dbReference type="EMBL" id="NYE96216.1"/>
    </source>
</evidence>
<proteinExistence type="predicted"/>
<feature type="domain" description="LytR/CpsA/Psr regulator C-terminal" evidence="3">
    <location>
        <begin position="143"/>
        <end position="228"/>
    </location>
</feature>
<dbReference type="Gene3D" id="3.30.70.2390">
    <property type="match status" value="1"/>
</dbReference>